<sequence>MSKQPRLPRREFHDWLQIKGTSREWQLLHGLRLKTLLEEKDESLSERPSLMCFVGNGSMDSAAHAAFPGKISEPRGPPNFTRIDVYRRLADASPVLLARLQDFSSEGSHETLGDLVTTRRTIIDWLDARKNRTETYASIVDQVYGRLLFPFSDVVCLFADDFAKVGVGSKLARWAELFPPSSMIKPRLVIVASGPQHVDTLRDSMPDFTDRFPSIRVEFFDDREPSERRYLPLEDILLSEIACARISRADEGLLFTSRHFCALFEKSIALFASALDTGPDLIGISREHNEVGEDLVAHVACALRLCVADQWPKHAVASFIASALALDSFPPGMHPFRPQDIFRRLYNKHCEQAFAQTVARDRSDVHTWIRLVEDRFTEIASTLESSGRGAAALRVDLLRRLGRDWSNFKSPKTCLVCLRRKPEHVQACGLIVLLMFLRRESIQHCIEAFDQLAKRTFSKRALSGGPVSRRIPTFMATWLKDGKYDPQPFESCLLEAFGEGRRMFDAADGAVSGTKVAVTAVTTRHSKLCILSNYNGLGPRSRGYKHFRADSFADEVLVCDAAQATSAAPSYFPAKFIPCLGWLQDGGVGKHNNPVDPAVWEGSAIWNTRQDLLVSIGTAFTEDAQSPTLPERKRKRSFRDGFLWRVLDYFLASGDSQTIWEEHWNRLDTEARKSHFRISAPLQKAPGLDEVDEMPNLKRLARKYMASYDLSSIYRAIVSASFFFELDAIPKFNQNTGMYDCTGSIRCRSPAPGPVVRGLIDRYPTAAIAITTGRMLGAVEENGLCQNCDRFRMPVGFRLFPGQSISMCLDFNAFYRSKISGFPNAVAWFIARQGLSDDFGVADHTVSPGCTKGCCECGWSLHKRRIPAPDKPNKRRKKL</sequence>
<name>A0ACC3DZ61_9PEZI</name>
<protein>
    <submittedName>
        <fullName evidence="1">Uncharacterized protein</fullName>
    </submittedName>
</protein>
<evidence type="ECO:0000313" key="1">
    <source>
        <dbReference type="EMBL" id="KAK3081999.1"/>
    </source>
</evidence>
<proteinExistence type="predicted"/>
<evidence type="ECO:0000313" key="2">
    <source>
        <dbReference type="Proteomes" id="UP001186974"/>
    </source>
</evidence>
<dbReference type="Proteomes" id="UP001186974">
    <property type="component" value="Unassembled WGS sequence"/>
</dbReference>
<dbReference type="EMBL" id="JAWDJW010000023">
    <property type="protein sequence ID" value="KAK3081999.1"/>
    <property type="molecule type" value="Genomic_DNA"/>
</dbReference>
<accession>A0ACC3DZ61</accession>
<gene>
    <name evidence="1" type="ORF">LTS18_008714</name>
</gene>
<reference evidence="1" key="1">
    <citation type="submission" date="2024-09" db="EMBL/GenBank/DDBJ databases">
        <title>Black Yeasts Isolated from many extreme environments.</title>
        <authorList>
            <person name="Coleine C."/>
            <person name="Stajich J.E."/>
            <person name="Selbmann L."/>
        </authorList>
    </citation>
    <scope>NUCLEOTIDE SEQUENCE</scope>
    <source>
        <strain evidence="1">CCFEE 5737</strain>
    </source>
</reference>
<organism evidence="1 2">
    <name type="scientific">Coniosporium uncinatum</name>
    <dbReference type="NCBI Taxonomy" id="93489"/>
    <lineage>
        <taxon>Eukaryota</taxon>
        <taxon>Fungi</taxon>
        <taxon>Dikarya</taxon>
        <taxon>Ascomycota</taxon>
        <taxon>Pezizomycotina</taxon>
        <taxon>Dothideomycetes</taxon>
        <taxon>Dothideomycetes incertae sedis</taxon>
        <taxon>Coniosporium</taxon>
    </lineage>
</organism>
<keyword evidence="2" id="KW-1185">Reference proteome</keyword>
<comment type="caution">
    <text evidence="1">The sequence shown here is derived from an EMBL/GenBank/DDBJ whole genome shotgun (WGS) entry which is preliminary data.</text>
</comment>